<organism evidence="1">
    <name type="scientific">Culex pipiens</name>
    <name type="common">House mosquito</name>
    <dbReference type="NCBI Taxonomy" id="7175"/>
    <lineage>
        <taxon>Eukaryota</taxon>
        <taxon>Metazoa</taxon>
        <taxon>Ecdysozoa</taxon>
        <taxon>Arthropoda</taxon>
        <taxon>Hexapoda</taxon>
        <taxon>Insecta</taxon>
        <taxon>Pterygota</taxon>
        <taxon>Neoptera</taxon>
        <taxon>Endopterygota</taxon>
        <taxon>Diptera</taxon>
        <taxon>Nematocera</taxon>
        <taxon>Culicoidea</taxon>
        <taxon>Culicidae</taxon>
        <taxon>Culicinae</taxon>
        <taxon>Culicini</taxon>
        <taxon>Culex</taxon>
        <taxon>Culex</taxon>
    </lineage>
</organism>
<accession>A0A8D8B4T7</accession>
<name>A0A8D8B4T7_CULPI</name>
<proteinExistence type="predicted"/>
<evidence type="ECO:0000313" key="1">
    <source>
        <dbReference type="EMBL" id="CAG6467125.1"/>
    </source>
</evidence>
<sequence>MLKWPSRSRKSRLKMPKNKLKWPKSRKRLLKTPLMNQWKTLDDRKSKRLMKRFKMKLPWYLRQRILKNQQNLRKKNCSRMPTQTRRRSSMRIVRRTMKKWKTFNDSGIQKRKNLTKMF</sequence>
<dbReference type="EMBL" id="HBUE01057581">
    <property type="protein sequence ID" value="CAG6467125.1"/>
    <property type="molecule type" value="Transcribed_RNA"/>
</dbReference>
<reference evidence="1" key="1">
    <citation type="submission" date="2021-05" db="EMBL/GenBank/DDBJ databases">
        <authorList>
            <person name="Alioto T."/>
            <person name="Alioto T."/>
            <person name="Gomez Garrido J."/>
        </authorList>
    </citation>
    <scope>NUCLEOTIDE SEQUENCE</scope>
</reference>
<dbReference type="AlphaFoldDB" id="A0A8D8B4T7"/>
<protein>
    <submittedName>
        <fullName evidence="1">(northern house mosquito) hypothetical protein</fullName>
    </submittedName>
</protein>